<feature type="region of interest" description="Disordered" evidence="2">
    <location>
        <begin position="35"/>
        <end position="55"/>
    </location>
</feature>
<evidence type="ECO:0000313" key="6">
    <source>
        <dbReference type="EMBL" id="TYL38630.1"/>
    </source>
</evidence>
<name>A0A8J8Q1X9_9EURY</name>
<comment type="caution">
    <text evidence="6">The sequence shown here is derived from an EMBL/GenBank/DDBJ whole genome shotgun (WGS) entry which is preliminary data.</text>
</comment>
<sequence>MNGATAVLLALLLVVSLPAVAVTAADSGAGSVGNDLAGVGESPQQEDSLHVSSVESNNTTEYAAPVEANDTTNRLQLDGDVRSEHTDHSNDLGTALASSDDELRVDHKQYRLLDREFDDASTEEQAEMVEAAYDRLKERSDGLESREREVVREHADGGPSTTELIQTLIRNHNEAEVLSSVLSDLRDRANEIRGYSISPQEANAVDKVLNFHTTPIRSDLESTMQPNQRTELLIQTSEDGYSISTVDDRNYVVETTRFSHRDTDKPDQFATIETSEALDRTMVFYPWADTHGSPHFQDHSSENLYWLDVGHTQGALEVYVDGGTASVHREIQQLRVASLPTTDETNWIEDDLELSITETPANGPAKVSVTGADDDEPQNATVSVDGTEVGETGIDGTLWILPPASEYDVEVASADGTVEVTVSGGEG</sequence>
<gene>
    <name evidence="6" type="ORF">CV102_11760</name>
</gene>
<dbReference type="Proteomes" id="UP000766904">
    <property type="component" value="Unassembled WGS sequence"/>
</dbReference>
<organism evidence="6 7">
    <name type="scientific">Natronococcus pandeyae</name>
    <dbReference type="NCBI Taxonomy" id="2055836"/>
    <lineage>
        <taxon>Archaea</taxon>
        <taxon>Methanobacteriati</taxon>
        <taxon>Methanobacteriota</taxon>
        <taxon>Stenosarchaea group</taxon>
        <taxon>Halobacteria</taxon>
        <taxon>Halobacteriales</taxon>
        <taxon>Natrialbaceae</taxon>
        <taxon>Natronococcus</taxon>
    </lineage>
</organism>
<dbReference type="AlphaFoldDB" id="A0A8J8Q1X9"/>
<keyword evidence="7" id="KW-1185">Reference proteome</keyword>
<dbReference type="InterPro" id="IPR055522">
    <property type="entry name" value="DUF7096"/>
</dbReference>
<dbReference type="Pfam" id="PF23374">
    <property type="entry name" value="Fn3_arc"/>
    <property type="match status" value="1"/>
</dbReference>
<proteinExistence type="predicted"/>
<evidence type="ECO:0000313" key="7">
    <source>
        <dbReference type="Proteomes" id="UP000766904"/>
    </source>
</evidence>
<dbReference type="InterPro" id="IPR056397">
    <property type="entry name" value="Fn3_arc"/>
</dbReference>
<evidence type="ECO:0000256" key="1">
    <source>
        <dbReference type="SAM" id="Coils"/>
    </source>
</evidence>
<evidence type="ECO:0000256" key="2">
    <source>
        <dbReference type="SAM" id="MobiDB-lite"/>
    </source>
</evidence>
<keyword evidence="1" id="KW-0175">Coiled coil</keyword>
<accession>A0A8J8Q1X9</accession>
<feature type="domain" description="Fibronectin-III type-like" evidence="3">
    <location>
        <begin position="345"/>
        <end position="419"/>
    </location>
</feature>
<evidence type="ECO:0000259" key="3">
    <source>
        <dbReference type="Pfam" id="PF23374"/>
    </source>
</evidence>
<evidence type="ECO:0000259" key="4">
    <source>
        <dbReference type="Pfam" id="PF23375"/>
    </source>
</evidence>
<reference evidence="6" key="1">
    <citation type="submission" date="2017-11" db="EMBL/GenBank/DDBJ databases">
        <authorList>
            <person name="Kajale S.C."/>
            <person name="Sharma A."/>
        </authorList>
    </citation>
    <scope>NUCLEOTIDE SEQUENCE</scope>
    <source>
        <strain evidence="6">LS1_42</strain>
    </source>
</reference>
<evidence type="ECO:0000259" key="5">
    <source>
        <dbReference type="Pfam" id="PF23379"/>
    </source>
</evidence>
<dbReference type="RefSeq" id="WP_148858173.1">
    <property type="nucleotide sequence ID" value="NZ_PHNJ01000005.1"/>
</dbReference>
<feature type="compositionally biased region" description="Polar residues" evidence="2">
    <location>
        <begin position="42"/>
        <end position="55"/>
    </location>
</feature>
<feature type="domain" description="DUF7094" evidence="4">
    <location>
        <begin position="233"/>
        <end position="340"/>
    </location>
</feature>
<feature type="coiled-coil region" evidence="1">
    <location>
        <begin position="119"/>
        <end position="153"/>
    </location>
</feature>
<protein>
    <submittedName>
        <fullName evidence="6">Uncharacterized protein</fullName>
    </submittedName>
</protein>
<feature type="domain" description="DUF7096" evidence="5">
    <location>
        <begin position="1"/>
        <end position="225"/>
    </location>
</feature>
<dbReference type="Pfam" id="PF23375">
    <property type="entry name" value="DUF7094"/>
    <property type="match status" value="1"/>
</dbReference>
<dbReference type="OrthoDB" id="201701at2157"/>
<dbReference type="EMBL" id="PHNJ01000005">
    <property type="protein sequence ID" value="TYL38630.1"/>
    <property type="molecule type" value="Genomic_DNA"/>
</dbReference>
<dbReference type="Pfam" id="PF23379">
    <property type="entry name" value="DUF7096"/>
    <property type="match status" value="1"/>
</dbReference>
<dbReference type="InterPro" id="IPR055520">
    <property type="entry name" value="DUF7094"/>
</dbReference>